<organism evidence="2 3">
    <name type="scientific">Candidatus Nitrosocosmicus oleophilus</name>
    <dbReference type="NCBI Taxonomy" id="1353260"/>
    <lineage>
        <taxon>Archaea</taxon>
        <taxon>Nitrososphaerota</taxon>
        <taxon>Nitrososphaeria</taxon>
        <taxon>Nitrososphaerales</taxon>
        <taxon>Nitrososphaeraceae</taxon>
        <taxon>Candidatus Nitrosocosmicus</taxon>
    </lineage>
</organism>
<dbReference type="Proteomes" id="UP000058925">
    <property type="component" value="Chromosome"/>
</dbReference>
<dbReference type="GO" id="GO:0032259">
    <property type="term" value="P:methylation"/>
    <property type="evidence" value="ECO:0007669"/>
    <property type="project" value="UniProtKB-KW"/>
</dbReference>
<evidence type="ECO:0000313" key="2">
    <source>
        <dbReference type="EMBL" id="ALI36089.1"/>
    </source>
</evidence>
<dbReference type="GO" id="GO:0008168">
    <property type="term" value="F:methyltransferase activity"/>
    <property type="evidence" value="ECO:0007669"/>
    <property type="project" value="UniProtKB-KW"/>
</dbReference>
<dbReference type="Pfam" id="PF04208">
    <property type="entry name" value="MtrA"/>
    <property type="match status" value="1"/>
</dbReference>
<dbReference type="InterPro" id="IPR030688">
    <property type="entry name" value="MeTrfase_MtrA/MtxA"/>
</dbReference>
<sequence length="161" mass="18131">MNIKFQLEQAAGVVCKVMYPIPISSFSGRGTEIAVCTLSSIALLKKISNDDIMDKLLIIGRLFSENKGIDQLIHYCTTSHTMKYLILCGKDTNGHYPGDALINLMQFGLDDHHKIIGTRAPYPFIRCHPNLVNKFRQQIKLVDMRGCHNLNKIIETVNSLN</sequence>
<accession>A0A654M0R0</accession>
<dbReference type="OrthoDB" id="130682at2157"/>
<proteinExistence type="predicted"/>
<dbReference type="KEGG" id="taa:NMY3_01886"/>
<dbReference type="EMBL" id="CP012850">
    <property type="protein sequence ID" value="ALI36089.1"/>
    <property type="molecule type" value="Genomic_DNA"/>
</dbReference>
<evidence type="ECO:0000313" key="3">
    <source>
        <dbReference type="Proteomes" id="UP000058925"/>
    </source>
</evidence>
<gene>
    <name evidence="2" type="ORF">NMY3_01886</name>
</gene>
<dbReference type="RefSeq" id="WP_196818424.1">
    <property type="nucleotide sequence ID" value="NZ_CP012850.1"/>
</dbReference>
<name>A0A654M0R0_9ARCH</name>
<keyword evidence="3" id="KW-1185">Reference proteome</keyword>
<dbReference type="GeneID" id="60421876"/>
<dbReference type="AlphaFoldDB" id="A0A654M0R0"/>
<reference evidence="3" key="1">
    <citation type="submission" date="2015-10" db="EMBL/GenBank/DDBJ databases">
        <title>Niche specialization of a soil ammonia-oxidizing archaeon, Candidatus Nitrosocosmicus oleophilus.</title>
        <authorList>
            <person name="Jung M.-Y."/>
            <person name="Rhee S.-K."/>
        </authorList>
    </citation>
    <scope>NUCLEOTIDE SEQUENCE [LARGE SCALE GENOMIC DNA]</scope>
    <source>
        <strain evidence="3">MY3</strain>
    </source>
</reference>
<protein>
    <submittedName>
        <fullName evidence="2">Tetrahydromethanopterin S-methyltransferase subunit A</fullName>
    </submittedName>
</protein>
<evidence type="ECO:0000256" key="1">
    <source>
        <dbReference type="ARBA" id="ARBA00022679"/>
    </source>
</evidence>
<keyword evidence="2" id="KW-0489">Methyltransferase</keyword>
<keyword evidence="1 2" id="KW-0808">Transferase</keyword>